<comment type="catalytic activity">
    <reaction evidence="7">
        <text>a long-chain fatty acid + ATP + CoA = a long-chain fatty acyl-CoA + AMP + diphosphate</text>
        <dbReference type="Rhea" id="RHEA:15421"/>
        <dbReference type="ChEBI" id="CHEBI:30616"/>
        <dbReference type="ChEBI" id="CHEBI:33019"/>
        <dbReference type="ChEBI" id="CHEBI:57287"/>
        <dbReference type="ChEBI" id="CHEBI:57560"/>
        <dbReference type="ChEBI" id="CHEBI:83139"/>
        <dbReference type="ChEBI" id="CHEBI:456215"/>
        <dbReference type="EC" id="6.2.1.3"/>
    </reaction>
</comment>
<evidence type="ECO:0000256" key="3">
    <source>
        <dbReference type="ARBA" id="ARBA00022741"/>
    </source>
</evidence>
<sequence length="695" mass="76505">MPGEKTPPQHKQTIEVPNTRQPGSTGIYRNAAFPDKLVSKSHSKVNTLYDNWKWGLKISKDRKCIGHRTVDPKTRTLGPYVWQTYREVDRRINNFGSGLLNLAEKHGIQKTEQFPVGIWAINRPEWLISDYAASHYNLFTVALYDTLGPDTVEYVINHAEIELLVVSADHIPALLTLGPKIPNLKVIVSMDKLEGDDQVAPGLPSRFSVLSAWAAEKGIYLTDMATVEAFGSKNRKPNNPPKPDDLACIMYTSGTTGVPKGAMITHRNFVAASAGVSYSVHTSQDDIFISYLPLAHIFGRTAEVSCIKSGCCIGYFSGDVMMLVDDMQVLKPTFMISVPRLLNRIYARLVAATIEAPGVKGALARKAVADKLFNLHHGKGNLHPVWDRIIFSKVKQALGGHVNKILSGSAPLATDVLDFLRIAFCCTVYEGYGATETCAASTVTVPEEYIAGNIGAPFPHNELKLMDVPEMNYLSTDPYPRGEICIRGDNIFRGYFKDEKNTKEAIDADGWCHTGDIGVIDERGSLTIIDRKKNIFKLAQGEYVAPEKIENAYSKNTLIVQLYVHGDSLQSQLVGIVVPDPEALQVLATKLHITSPSKKATLKELCANPKLKAAILKEMDKNARDAGLKGFEYVKAITLTMDAFTIENELLTPTFKVKRPQAAAHFKPEIDAMYAELANAPADNKAFGGENTSKL</sequence>
<evidence type="ECO:0000256" key="7">
    <source>
        <dbReference type="RuleBase" id="RU369030"/>
    </source>
</evidence>
<dbReference type="AlphaFoldDB" id="A0A261Y7G8"/>
<gene>
    <name evidence="10" type="ORF">BZG36_00465</name>
</gene>
<dbReference type="Gene3D" id="3.40.50.12780">
    <property type="entry name" value="N-terminal domain of ligase-like"/>
    <property type="match status" value="1"/>
</dbReference>
<dbReference type="Proteomes" id="UP000242875">
    <property type="component" value="Unassembled WGS sequence"/>
</dbReference>
<dbReference type="CDD" id="cd05927">
    <property type="entry name" value="LC-FACS_euk"/>
    <property type="match status" value="1"/>
</dbReference>
<evidence type="ECO:0000313" key="11">
    <source>
        <dbReference type="Proteomes" id="UP000242875"/>
    </source>
</evidence>
<comment type="function">
    <text evidence="7">Catalyzes the conversion of long-chain fatty acids to their active form acyl-CoAs for both synthesis of cellular lipids, and degradation via beta-oxidation.</text>
</comment>
<dbReference type="OrthoDB" id="1700726at2759"/>
<dbReference type="EC" id="6.2.1.3" evidence="6 7"/>
<accession>A0A261Y7G8</accession>
<dbReference type="InterPro" id="IPR042099">
    <property type="entry name" value="ANL_N_sf"/>
</dbReference>
<dbReference type="InterPro" id="IPR045311">
    <property type="entry name" value="LC-FACS_euk"/>
</dbReference>
<dbReference type="GO" id="GO:0005783">
    <property type="term" value="C:endoplasmic reticulum"/>
    <property type="evidence" value="ECO:0007669"/>
    <property type="project" value="TreeGrafter"/>
</dbReference>
<dbReference type="InterPro" id="IPR000873">
    <property type="entry name" value="AMP-dep_synth/lig_dom"/>
</dbReference>
<keyword evidence="11" id="KW-1185">Reference proteome</keyword>
<dbReference type="PANTHER" id="PTHR43272:SF33">
    <property type="entry name" value="AMP-BINDING DOMAIN-CONTAINING PROTEIN-RELATED"/>
    <property type="match status" value="1"/>
</dbReference>
<dbReference type="GO" id="GO:0005524">
    <property type="term" value="F:ATP binding"/>
    <property type="evidence" value="ECO:0007669"/>
    <property type="project" value="UniProtKB-KW"/>
</dbReference>
<dbReference type="PANTHER" id="PTHR43272">
    <property type="entry name" value="LONG-CHAIN-FATTY-ACID--COA LIGASE"/>
    <property type="match status" value="1"/>
</dbReference>
<evidence type="ECO:0000256" key="4">
    <source>
        <dbReference type="ARBA" id="ARBA00022832"/>
    </source>
</evidence>
<evidence type="ECO:0000256" key="8">
    <source>
        <dbReference type="SAM" id="MobiDB-lite"/>
    </source>
</evidence>
<evidence type="ECO:0000256" key="5">
    <source>
        <dbReference type="ARBA" id="ARBA00022840"/>
    </source>
</evidence>
<keyword evidence="4 7" id="KW-0276">Fatty acid metabolism</keyword>
<keyword evidence="5 7" id="KW-0067">ATP-binding</keyword>
<dbReference type="InterPro" id="IPR020845">
    <property type="entry name" value="AMP-binding_CS"/>
</dbReference>
<dbReference type="GO" id="GO:0004467">
    <property type="term" value="F:long-chain fatty acid-CoA ligase activity"/>
    <property type="evidence" value="ECO:0007669"/>
    <property type="project" value="UniProtKB-EC"/>
</dbReference>
<organism evidence="10 11">
    <name type="scientific">Bifiguratus adelaidae</name>
    <dbReference type="NCBI Taxonomy" id="1938954"/>
    <lineage>
        <taxon>Eukaryota</taxon>
        <taxon>Fungi</taxon>
        <taxon>Fungi incertae sedis</taxon>
        <taxon>Mucoromycota</taxon>
        <taxon>Mucoromycotina</taxon>
        <taxon>Endogonomycetes</taxon>
        <taxon>Endogonales</taxon>
        <taxon>Endogonales incertae sedis</taxon>
        <taxon>Bifiguratus</taxon>
    </lineage>
</organism>
<keyword evidence="2 7" id="KW-0436">Ligase</keyword>
<feature type="domain" description="AMP-dependent synthetase/ligase" evidence="9">
    <location>
        <begin position="78"/>
        <end position="496"/>
    </location>
</feature>
<dbReference type="Pfam" id="PF00501">
    <property type="entry name" value="AMP-binding"/>
    <property type="match status" value="1"/>
</dbReference>
<feature type="region of interest" description="Disordered" evidence="8">
    <location>
        <begin position="1"/>
        <end position="25"/>
    </location>
</feature>
<keyword evidence="7" id="KW-0443">Lipid metabolism</keyword>
<protein>
    <recommendedName>
        <fullName evidence="6 7">Long-chain-fatty-acid--CoA ligase</fullName>
        <ecNumber evidence="6 7">6.2.1.3</ecNumber>
    </recommendedName>
</protein>
<keyword evidence="3 7" id="KW-0547">Nucleotide-binding</keyword>
<evidence type="ECO:0000256" key="1">
    <source>
        <dbReference type="ARBA" id="ARBA00006432"/>
    </source>
</evidence>
<feature type="compositionally biased region" description="Polar residues" evidence="8">
    <location>
        <begin position="9"/>
        <end position="24"/>
    </location>
</feature>
<comment type="caution">
    <text evidence="10">The sequence shown here is derived from an EMBL/GenBank/DDBJ whole genome shotgun (WGS) entry which is preliminary data.</text>
</comment>
<dbReference type="PROSITE" id="PS00455">
    <property type="entry name" value="AMP_BINDING"/>
    <property type="match status" value="1"/>
</dbReference>
<comment type="similarity">
    <text evidence="1 7">Belongs to the ATP-dependent AMP-binding enzyme family.</text>
</comment>
<name>A0A261Y7G8_9FUNG</name>
<reference evidence="10 11" key="1">
    <citation type="journal article" date="2017" name="Mycologia">
        <title>Bifiguratus adelaidae, gen. et sp. nov., a new member of Mucoromycotina in endophytic and soil-dwelling habitats.</title>
        <authorList>
            <person name="Torres-Cruz T.J."/>
            <person name="Billingsley Tobias T.L."/>
            <person name="Almatruk M."/>
            <person name="Hesse C."/>
            <person name="Kuske C.R."/>
            <person name="Desiro A."/>
            <person name="Benucci G.M."/>
            <person name="Bonito G."/>
            <person name="Stajich J.E."/>
            <person name="Dunlap C."/>
            <person name="Arnold A.E."/>
            <person name="Porras-Alfaro A."/>
        </authorList>
    </citation>
    <scope>NUCLEOTIDE SEQUENCE [LARGE SCALE GENOMIC DNA]</scope>
    <source>
        <strain evidence="10 11">AZ0501</strain>
    </source>
</reference>
<dbReference type="EMBL" id="MVBO01000003">
    <property type="protein sequence ID" value="OZJ06424.1"/>
    <property type="molecule type" value="Genomic_DNA"/>
</dbReference>
<evidence type="ECO:0000256" key="6">
    <source>
        <dbReference type="ARBA" id="ARBA00026121"/>
    </source>
</evidence>
<dbReference type="GO" id="GO:0016020">
    <property type="term" value="C:membrane"/>
    <property type="evidence" value="ECO:0007669"/>
    <property type="project" value="TreeGrafter"/>
</dbReference>
<proteinExistence type="inferred from homology"/>
<evidence type="ECO:0000313" key="10">
    <source>
        <dbReference type="EMBL" id="OZJ06424.1"/>
    </source>
</evidence>
<evidence type="ECO:0000259" key="9">
    <source>
        <dbReference type="Pfam" id="PF00501"/>
    </source>
</evidence>
<dbReference type="SUPFAM" id="SSF56801">
    <property type="entry name" value="Acetyl-CoA synthetase-like"/>
    <property type="match status" value="1"/>
</dbReference>
<evidence type="ECO:0000256" key="2">
    <source>
        <dbReference type="ARBA" id="ARBA00022598"/>
    </source>
</evidence>